<dbReference type="Proteomes" id="UP000886520">
    <property type="component" value="Chromosome 7"/>
</dbReference>
<reference evidence="1" key="1">
    <citation type="submission" date="2021-01" db="EMBL/GenBank/DDBJ databases">
        <title>Adiantum capillus-veneris genome.</title>
        <authorList>
            <person name="Fang Y."/>
            <person name="Liao Q."/>
        </authorList>
    </citation>
    <scope>NUCLEOTIDE SEQUENCE</scope>
    <source>
        <strain evidence="1">H3</strain>
        <tissue evidence="1">Leaf</tissue>
    </source>
</reference>
<comment type="caution">
    <text evidence="1">The sequence shown here is derived from an EMBL/GenBank/DDBJ whole genome shotgun (WGS) entry which is preliminary data.</text>
</comment>
<organism evidence="1 2">
    <name type="scientific">Adiantum capillus-veneris</name>
    <name type="common">Maidenhair fern</name>
    <dbReference type="NCBI Taxonomy" id="13818"/>
    <lineage>
        <taxon>Eukaryota</taxon>
        <taxon>Viridiplantae</taxon>
        <taxon>Streptophyta</taxon>
        <taxon>Embryophyta</taxon>
        <taxon>Tracheophyta</taxon>
        <taxon>Polypodiopsida</taxon>
        <taxon>Polypodiidae</taxon>
        <taxon>Polypodiales</taxon>
        <taxon>Pteridineae</taxon>
        <taxon>Pteridaceae</taxon>
        <taxon>Vittarioideae</taxon>
        <taxon>Adiantum</taxon>
    </lineage>
</organism>
<protein>
    <submittedName>
        <fullName evidence="1">Uncharacterized protein</fullName>
    </submittedName>
</protein>
<evidence type="ECO:0000313" key="1">
    <source>
        <dbReference type="EMBL" id="KAI5077733.1"/>
    </source>
</evidence>
<name>A0A9D4V1T3_ADICA</name>
<dbReference type="AlphaFoldDB" id="A0A9D4V1T3"/>
<accession>A0A9D4V1T3</accession>
<proteinExistence type="predicted"/>
<gene>
    <name evidence="1" type="ORF">GOP47_0007557</name>
</gene>
<evidence type="ECO:0000313" key="2">
    <source>
        <dbReference type="Proteomes" id="UP000886520"/>
    </source>
</evidence>
<sequence>MALLPISSTFANCTCDFATWPLRHVSMVLMWSELIGFLEERDLMCFKNLPLLADNFCCRLGPPKLCLHLSMVSLLSTLHTQSHLRLGPTTLCLHLCKALLPTSCLLSATIALLYSYHHTYLGRFAKLARKWRMQLRSHCCRQLNAASKTAKGLSSLDSLSKVTHFTHVVQTPPEFRDRPTFLVGSNIWLWRWIETADHKVAECT</sequence>
<dbReference type="EMBL" id="JABFUD020000007">
    <property type="protein sequence ID" value="KAI5077733.1"/>
    <property type="molecule type" value="Genomic_DNA"/>
</dbReference>
<keyword evidence="2" id="KW-1185">Reference proteome</keyword>